<dbReference type="SUPFAM" id="SSF46689">
    <property type="entry name" value="Homeodomain-like"/>
    <property type="match status" value="1"/>
</dbReference>
<evidence type="ECO:0000256" key="3">
    <source>
        <dbReference type="ARBA" id="ARBA00023125"/>
    </source>
</evidence>
<dbReference type="PANTHER" id="PTHR46796">
    <property type="entry name" value="HTH-TYPE TRANSCRIPTIONAL ACTIVATOR RHAS-RELATED"/>
    <property type="match status" value="1"/>
</dbReference>
<dbReference type="InterPro" id="IPR018060">
    <property type="entry name" value="HTH_AraC"/>
</dbReference>
<dbReference type="RefSeq" id="WP_154914183.1">
    <property type="nucleotide sequence ID" value="NZ_CABVIK010000036.1"/>
</dbReference>
<dbReference type="GO" id="GO:0005737">
    <property type="term" value="C:cytoplasm"/>
    <property type="evidence" value="ECO:0007669"/>
    <property type="project" value="UniProtKB-SubCell"/>
</dbReference>
<dbReference type="GO" id="GO:0043565">
    <property type="term" value="F:sequence-specific DNA binding"/>
    <property type="evidence" value="ECO:0007669"/>
    <property type="project" value="InterPro"/>
</dbReference>
<dbReference type="Pfam" id="PF12833">
    <property type="entry name" value="HTH_18"/>
    <property type="match status" value="1"/>
</dbReference>
<dbReference type="SMART" id="SM00342">
    <property type="entry name" value="HTH_ARAC"/>
    <property type="match status" value="1"/>
</dbReference>
<evidence type="ECO:0000259" key="7">
    <source>
        <dbReference type="PROSITE" id="PS01124"/>
    </source>
</evidence>
<evidence type="ECO:0000256" key="6">
    <source>
        <dbReference type="ARBA" id="ARBA00037345"/>
    </source>
</evidence>
<comment type="subcellular location">
    <subcellularLocation>
        <location evidence="1">Cytoplasm</location>
    </subcellularLocation>
</comment>
<dbReference type="EMBL" id="CABVIK010000036">
    <property type="protein sequence ID" value="VVP61558.1"/>
    <property type="molecule type" value="Genomic_DNA"/>
</dbReference>
<keyword evidence="2" id="KW-0805">Transcription regulation</keyword>
<evidence type="ECO:0000256" key="4">
    <source>
        <dbReference type="ARBA" id="ARBA00023159"/>
    </source>
</evidence>
<dbReference type="AlphaFoldDB" id="A0A5E7QJA6"/>
<dbReference type="GO" id="GO:0003700">
    <property type="term" value="F:DNA-binding transcription factor activity"/>
    <property type="evidence" value="ECO:0007669"/>
    <property type="project" value="InterPro"/>
</dbReference>
<evidence type="ECO:0000256" key="5">
    <source>
        <dbReference type="ARBA" id="ARBA00023163"/>
    </source>
</evidence>
<dbReference type="InterPro" id="IPR020449">
    <property type="entry name" value="Tscrpt_reg_AraC-type_HTH"/>
</dbReference>
<accession>A0A5E7QJA6</accession>
<dbReference type="PROSITE" id="PS00041">
    <property type="entry name" value="HTH_ARAC_FAMILY_1"/>
    <property type="match status" value="1"/>
</dbReference>
<dbReference type="InterPro" id="IPR050204">
    <property type="entry name" value="AraC_XylS_family_regulators"/>
</dbReference>
<keyword evidence="5" id="KW-0804">Transcription</keyword>
<gene>
    <name evidence="8" type="primary">nphR</name>
    <name evidence="8" type="ORF">PS870_06371</name>
</gene>
<evidence type="ECO:0000313" key="9">
    <source>
        <dbReference type="Proteomes" id="UP000349468"/>
    </source>
</evidence>
<protein>
    <submittedName>
        <fullName evidence="8">Transcriptional activator NphR</fullName>
    </submittedName>
</protein>
<dbReference type="PRINTS" id="PR00032">
    <property type="entry name" value="HTHARAC"/>
</dbReference>
<dbReference type="InterPro" id="IPR009057">
    <property type="entry name" value="Homeodomain-like_sf"/>
</dbReference>
<keyword evidence="4" id="KW-0010">Activator</keyword>
<dbReference type="GO" id="GO:0009893">
    <property type="term" value="P:positive regulation of metabolic process"/>
    <property type="evidence" value="ECO:0007669"/>
    <property type="project" value="UniProtKB-ARBA"/>
</dbReference>
<organism evidence="8 9">
    <name type="scientific">Pseudomonas fluorescens</name>
    <dbReference type="NCBI Taxonomy" id="294"/>
    <lineage>
        <taxon>Bacteria</taxon>
        <taxon>Pseudomonadati</taxon>
        <taxon>Pseudomonadota</taxon>
        <taxon>Gammaproteobacteria</taxon>
        <taxon>Pseudomonadales</taxon>
        <taxon>Pseudomonadaceae</taxon>
        <taxon>Pseudomonas</taxon>
    </lineage>
</organism>
<feature type="domain" description="HTH araC/xylS-type" evidence="7">
    <location>
        <begin position="214"/>
        <end position="312"/>
    </location>
</feature>
<evidence type="ECO:0000313" key="8">
    <source>
        <dbReference type="EMBL" id="VVP61558.1"/>
    </source>
</evidence>
<keyword evidence="3" id="KW-0238">DNA-binding</keyword>
<dbReference type="Pfam" id="PF14525">
    <property type="entry name" value="AraC_binding_2"/>
    <property type="match status" value="1"/>
</dbReference>
<dbReference type="PANTHER" id="PTHR46796:SF6">
    <property type="entry name" value="ARAC SUBFAMILY"/>
    <property type="match status" value="1"/>
</dbReference>
<dbReference type="PROSITE" id="PS01124">
    <property type="entry name" value="HTH_ARAC_FAMILY_2"/>
    <property type="match status" value="1"/>
</dbReference>
<proteinExistence type="predicted"/>
<name>A0A5E7QJA6_PSEFL</name>
<evidence type="ECO:0000256" key="1">
    <source>
        <dbReference type="ARBA" id="ARBA00004496"/>
    </source>
</evidence>
<comment type="function">
    <text evidence="6">Regulatory protein of the TOL plasmid xyl operons. XylS activates the xylXYZLTEGFJQKIH operon required for the degradation of toluene, m-xylene and p-xylene.</text>
</comment>
<dbReference type="Gene3D" id="1.10.10.60">
    <property type="entry name" value="Homeodomain-like"/>
    <property type="match status" value="1"/>
</dbReference>
<dbReference type="InterPro" id="IPR035418">
    <property type="entry name" value="AraC-bd_2"/>
</dbReference>
<reference evidence="8 9" key="1">
    <citation type="submission" date="2019-09" db="EMBL/GenBank/DDBJ databases">
        <authorList>
            <person name="Chandra G."/>
            <person name="Truman W A."/>
        </authorList>
    </citation>
    <scope>NUCLEOTIDE SEQUENCE [LARGE SCALE GENOMIC DNA]</scope>
    <source>
        <strain evidence="8">PS870</strain>
    </source>
</reference>
<dbReference type="InterPro" id="IPR018062">
    <property type="entry name" value="HTH_AraC-typ_CS"/>
</dbReference>
<evidence type="ECO:0000256" key="2">
    <source>
        <dbReference type="ARBA" id="ARBA00023015"/>
    </source>
</evidence>
<dbReference type="Proteomes" id="UP000349468">
    <property type="component" value="Unassembled WGS sequence"/>
</dbReference>
<sequence length="337" mass="37521">MTTVEVVFSSRAVESSLRSDYWREMMQPVFDIGVPGENRNRVIEGEFCSRSNGELLIGRTTFSAQSFVRSRRKVQTAGLDGYVLQLFVVGSMRGNAGECTVHVRPGDLYILDLGRVCESQSSAGARLTMMIERRRLEQLVGRADLHGIIFRREQPINRLLTDFLTELWNVSLGLSYADSMAAVDVVSRLFKGGLGDCTPLLSQEWDIALTTVRSNTLRYIDAHLTQPELSVEFILRRFGVSRAALYRAFELDGGVARVIREKRLNAARALLSHATGQSIAQVAYTYGFTNQSQFFKAFRRQFGMAPSDAIGTEPSRNTASTIGRLAFPFSATAHPES</sequence>